<evidence type="ECO:0000313" key="2">
    <source>
        <dbReference type="EMBL" id="EGC04203.1"/>
    </source>
</evidence>
<dbReference type="AlphaFoldDB" id="E9S922"/>
<keyword evidence="3" id="KW-1185">Reference proteome</keyword>
<comment type="caution">
    <text evidence="2">The sequence shown here is derived from an EMBL/GenBank/DDBJ whole genome shotgun (WGS) entry which is preliminary data.</text>
</comment>
<gene>
    <name evidence="2" type="ORF">CUS_5538</name>
</gene>
<evidence type="ECO:0000313" key="3">
    <source>
        <dbReference type="Proteomes" id="UP000004259"/>
    </source>
</evidence>
<protein>
    <submittedName>
        <fullName evidence="2">Uncharacterized protein</fullName>
    </submittedName>
</protein>
<organism evidence="2 3">
    <name type="scientific">Ruminococcus albus 8</name>
    <dbReference type="NCBI Taxonomy" id="246199"/>
    <lineage>
        <taxon>Bacteria</taxon>
        <taxon>Bacillati</taxon>
        <taxon>Bacillota</taxon>
        <taxon>Clostridia</taxon>
        <taxon>Eubacteriales</taxon>
        <taxon>Oscillospiraceae</taxon>
        <taxon>Ruminococcus</taxon>
    </lineage>
</organism>
<dbReference type="EMBL" id="ADKM02000032">
    <property type="protein sequence ID" value="EGC04203.1"/>
    <property type="molecule type" value="Genomic_DNA"/>
</dbReference>
<dbReference type="STRING" id="246199.CUS_5538"/>
<feature type="region of interest" description="Disordered" evidence="1">
    <location>
        <begin position="1"/>
        <end position="44"/>
    </location>
</feature>
<dbReference type="Proteomes" id="UP000004259">
    <property type="component" value="Unassembled WGS sequence"/>
</dbReference>
<evidence type="ECO:0000256" key="1">
    <source>
        <dbReference type="SAM" id="MobiDB-lite"/>
    </source>
</evidence>
<sequence>MREFEGRALNHRSAKPKCTSNNKRKTKRKPTSGAKTAIFQPKER</sequence>
<accession>E9S922</accession>
<proteinExistence type="predicted"/>
<name>E9S922_RUMAL</name>
<reference evidence="2 3" key="1">
    <citation type="submission" date="2011-02" db="EMBL/GenBank/DDBJ databases">
        <authorList>
            <person name="Nelson K.E."/>
            <person name="Sutton G."/>
            <person name="Torralba M."/>
            <person name="Durkin S."/>
            <person name="Harkins D."/>
            <person name="Montgomery R."/>
            <person name="Ziemer C."/>
            <person name="Klaassens E."/>
            <person name="Ocuiv P."/>
            <person name="Morrison M."/>
        </authorList>
    </citation>
    <scope>NUCLEOTIDE SEQUENCE [LARGE SCALE GENOMIC DNA]</scope>
    <source>
        <strain evidence="2 3">8</strain>
    </source>
</reference>